<name>A0A0E9WX22_ANGAN</name>
<reference evidence="1" key="1">
    <citation type="submission" date="2014-11" db="EMBL/GenBank/DDBJ databases">
        <authorList>
            <person name="Amaro Gonzalez C."/>
        </authorList>
    </citation>
    <scope>NUCLEOTIDE SEQUENCE</scope>
</reference>
<organism evidence="1">
    <name type="scientific">Anguilla anguilla</name>
    <name type="common">European freshwater eel</name>
    <name type="synonym">Muraena anguilla</name>
    <dbReference type="NCBI Taxonomy" id="7936"/>
    <lineage>
        <taxon>Eukaryota</taxon>
        <taxon>Metazoa</taxon>
        <taxon>Chordata</taxon>
        <taxon>Craniata</taxon>
        <taxon>Vertebrata</taxon>
        <taxon>Euteleostomi</taxon>
        <taxon>Actinopterygii</taxon>
        <taxon>Neopterygii</taxon>
        <taxon>Teleostei</taxon>
        <taxon>Anguilliformes</taxon>
        <taxon>Anguillidae</taxon>
        <taxon>Anguilla</taxon>
    </lineage>
</organism>
<protein>
    <submittedName>
        <fullName evidence="1">Uncharacterized protein</fullName>
    </submittedName>
</protein>
<accession>A0A0E9WX22</accession>
<proteinExistence type="predicted"/>
<evidence type="ECO:0000313" key="1">
    <source>
        <dbReference type="EMBL" id="JAH93993.1"/>
    </source>
</evidence>
<dbReference type="EMBL" id="GBXM01014584">
    <property type="protein sequence ID" value="JAH93993.1"/>
    <property type="molecule type" value="Transcribed_RNA"/>
</dbReference>
<sequence length="66" mass="7832">MINGRNLSHIKRSKNYIIQKKGKKFYSQICRTQRVGGILPKSLFYKSKMPNKVIYCHLFSIFYGFL</sequence>
<reference evidence="1" key="2">
    <citation type="journal article" date="2015" name="Fish Shellfish Immunol.">
        <title>Early steps in the European eel (Anguilla anguilla)-Vibrio vulnificus interaction in the gills: Role of the RtxA13 toxin.</title>
        <authorList>
            <person name="Callol A."/>
            <person name="Pajuelo D."/>
            <person name="Ebbesson L."/>
            <person name="Teles M."/>
            <person name="MacKenzie S."/>
            <person name="Amaro C."/>
        </authorList>
    </citation>
    <scope>NUCLEOTIDE SEQUENCE</scope>
</reference>
<dbReference type="AlphaFoldDB" id="A0A0E9WX22"/>